<dbReference type="Proteomes" id="UP000176501">
    <property type="component" value="Unassembled WGS sequence"/>
</dbReference>
<evidence type="ECO:0000256" key="9">
    <source>
        <dbReference type="SAM" id="MobiDB-lite"/>
    </source>
</evidence>
<evidence type="ECO:0000256" key="4">
    <source>
        <dbReference type="ARBA" id="ARBA00022842"/>
    </source>
</evidence>
<feature type="site" description="Interaction with DNA" evidence="8">
    <location>
        <position position="143"/>
    </location>
</feature>
<feature type="region of interest" description="Disordered" evidence="9">
    <location>
        <begin position="741"/>
        <end position="761"/>
    </location>
</feature>
<evidence type="ECO:0000256" key="5">
    <source>
        <dbReference type="ARBA" id="ARBA00023029"/>
    </source>
</evidence>
<proteinExistence type="inferred from homology"/>
<evidence type="ECO:0000259" key="11">
    <source>
        <dbReference type="PROSITE" id="PS52039"/>
    </source>
</evidence>
<dbReference type="Pfam" id="PF01751">
    <property type="entry name" value="Toprim"/>
    <property type="match status" value="1"/>
</dbReference>
<dbReference type="Gene3D" id="1.10.290.10">
    <property type="entry name" value="Topoisomerase I, domain 4"/>
    <property type="match status" value="1"/>
</dbReference>
<reference evidence="12 13" key="1">
    <citation type="journal article" date="2016" name="Nat. Commun.">
        <title>Thousands of microbial genomes shed light on interconnected biogeochemical processes in an aquifer system.</title>
        <authorList>
            <person name="Anantharaman K."/>
            <person name="Brown C.T."/>
            <person name="Hug L.A."/>
            <person name="Sharon I."/>
            <person name="Castelle C.J."/>
            <person name="Probst A.J."/>
            <person name="Thomas B.C."/>
            <person name="Singh A."/>
            <person name="Wilkins M.J."/>
            <person name="Karaoz U."/>
            <person name="Brodie E.L."/>
            <person name="Williams K.H."/>
            <person name="Hubbard S.S."/>
            <person name="Banfield J.F."/>
        </authorList>
    </citation>
    <scope>NUCLEOTIDE SEQUENCE [LARGE SCALE GENOMIC DNA]</scope>
</reference>
<dbReference type="InterPro" id="IPR028612">
    <property type="entry name" value="Topoisom_1_IA"/>
</dbReference>
<dbReference type="InterPro" id="IPR003601">
    <property type="entry name" value="Topo_IA_2"/>
</dbReference>
<comment type="caution">
    <text evidence="12">The sequence shown here is derived from an EMBL/GenBank/DDBJ whole genome shotgun (WGS) entry which is preliminary data.</text>
</comment>
<name>A0A1F7W887_9BACT</name>
<keyword evidence="4" id="KW-0460">Magnesium</keyword>
<feature type="site" description="Interaction with DNA" evidence="8">
    <location>
        <position position="148"/>
    </location>
</feature>
<dbReference type="SMART" id="SM00493">
    <property type="entry name" value="TOPRIM"/>
    <property type="match status" value="1"/>
</dbReference>
<dbReference type="InterPro" id="IPR006171">
    <property type="entry name" value="TOPRIM_dom"/>
</dbReference>
<dbReference type="InterPro" id="IPR013825">
    <property type="entry name" value="Topo_IA_cen_sub2"/>
</dbReference>
<dbReference type="PROSITE" id="PS00396">
    <property type="entry name" value="TOPO_IA_1"/>
    <property type="match status" value="1"/>
</dbReference>
<dbReference type="SUPFAM" id="SSF56712">
    <property type="entry name" value="Prokaryotic type I DNA topoisomerase"/>
    <property type="match status" value="1"/>
</dbReference>
<dbReference type="EMBL" id="MGFE01000011">
    <property type="protein sequence ID" value="OGL98999.1"/>
    <property type="molecule type" value="Genomic_DNA"/>
</dbReference>
<dbReference type="PROSITE" id="PS50880">
    <property type="entry name" value="TOPRIM"/>
    <property type="match status" value="1"/>
</dbReference>
<dbReference type="InterPro" id="IPR013826">
    <property type="entry name" value="Topo_IA_cen_sub3"/>
</dbReference>
<protein>
    <recommendedName>
        <fullName evidence="8">DNA topoisomerase 1</fullName>
        <ecNumber evidence="8">5.6.2.1</ecNumber>
    </recommendedName>
    <alternativeName>
        <fullName evidence="8">DNA topoisomerase I</fullName>
    </alternativeName>
</protein>
<feature type="region of interest" description="Interaction with DNA" evidence="8">
    <location>
        <begin position="163"/>
        <end position="168"/>
    </location>
</feature>
<dbReference type="AlphaFoldDB" id="A0A1F7W887"/>
<gene>
    <name evidence="8" type="primary">topA</name>
    <name evidence="12" type="ORF">A2304_02505</name>
</gene>
<evidence type="ECO:0000256" key="2">
    <source>
        <dbReference type="ARBA" id="ARBA00009446"/>
    </source>
</evidence>
<feature type="site" description="Interaction with DNA" evidence="8">
    <location>
        <position position="140"/>
    </location>
</feature>
<feature type="active site" description="O-(5'-phospho-DNA)-tyrosine intermediate" evidence="8">
    <location>
        <position position="292"/>
    </location>
</feature>
<dbReference type="NCBIfam" id="TIGR01051">
    <property type="entry name" value="topA_bact"/>
    <property type="match status" value="1"/>
</dbReference>
<keyword evidence="5 8" id="KW-0799">Topoisomerase</keyword>
<feature type="compositionally biased region" description="Basic residues" evidence="9">
    <location>
        <begin position="747"/>
        <end position="761"/>
    </location>
</feature>
<keyword evidence="3" id="KW-0479">Metal-binding</keyword>
<dbReference type="SMART" id="SM00436">
    <property type="entry name" value="TOP1Bc"/>
    <property type="match status" value="1"/>
</dbReference>
<dbReference type="CDD" id="cd00186">
    <property type="entry name" value="TOP1Ac"/>
    <property type="match status" value="1"/>
</dbReference>
<feature type="site" description="Interaction with DNA" evidence="8">
    <location>
        <position position="294"/>
    </location>
</feature>
<comment type="function">
    <text evidence="8">Releases the supercoiling and torsional tension of DNA, which is introduced during the DNA replication and transcription, by transiently cleaving and rejoining one strand of the DNA duplex. Introduces a single-strand break via transesterification at a target site in duplex DNA. The scissile phosphodiester is attacked by the catalytic tyrosine of the enzyme, resulting in the formation of a DNA-(5'-phosphotyrosyl)-enzyme intermediate and the expulsion of a 3'-OH DNA strand. The free DNA strand then undergoes passage around the unbroken strand, thus removing DNA supercoils. Finally, in the religation step, the DNA 3'-OH attacks the covalent intermediate to expel the active-site tyrosine and restore the DNA phosphodiester backbone.</text>
</comment>
<feature type="domain" description="Toprim" evidence="10">
    <location>
        <begin position="3"/>
        <end position="113"/>
    </location>
</feature>
<dbReference type="HAMAP" id="MF_00952">
    <property type="entry name" value="Topoisom_1_prok"/>
    <property type="match status" value="1"/>
</dbReference>
<dbReference type="GO" id="GO:0003917">
    <property type="term" value="F:DNA topoisomerase type I (single strand cut, ATP-independent) activity"/>
    <property type="evidence" value="ECO:0007669"/>
    <property type="project" value="UniProtKB-UniRule"/>
</dbReference>
<dbReference type="InterPro" id="IPR023406">
    <property type="entry name" value="Topo_IA_AS"/>
</dbReference>
<dbReference type="InterPro" id="IPR025589">
    <property type="entry name" value="Toprim_C_rpt"/>
</dbReference>
<dbReference type="GO" id="GO:0006265">
    <property type="term" value="P:DNA topological change"/>
    <property type="evidence" value="ECO:0007669"/>
    <property type="project" value="UniProtKB-UniRule"/>
</dbReference>
<dbReference type="Gene3D" id="2.70.20.10">
    <property type="entry name" value="Topoisomerase I, domain 3"/>
    <property type="match status" value="1"/>
</dbReference>
<dbReference type="Gene3D" id="1.10.460.10">
    <property type="entry name" value="Topoisomerase I, domain 2"/>
    <property type="match status" value="1"/>
</dbReference>
<dbReference type="CDD" id="cd03363">
    <property type="entry name" value="TOPRIM_TopoIA_TopoI"/>
    <property type="match status" value="1"/>
</dbReference>
<comment type="similarity">
    <text evidence="2 8">Belongs to the type IA topoisomerase family.</text>
</comment>
<dbReference type="InterPro" id="IPR013497">
    <property type="entry name" value="Topo_IA_cen"/>
</dbReference>
<dbReference type="InterPro" id="IPR023405">
    <property type="entry name" value="Topo_IA_core_domain"/>
</dbReference>
<dbReference type="GO" id="GO:0046872">
    <property type="term" value="F:metal ion binding"/>
    <property type="evidence" value="ECO:0007669"/>
    <property type="project" value="UniProtKB-KW"/>
</dbReference>
<feature type="site" description="Interaction with DNA" evidence="8">
    <location>
        <position position="155"/>
    </location>
</feature>
<dbReference type="PANTHER" id="PTHR42785">
    <property type="entry name" value="DNA TOPOISOMERASE, TYPE IA, CORE"/>
    <property type="match status" value="1"/>
</dbReference>
<evidence type="ECO:0000259" key="10">
    <source>
        <dbReference type="PROSITE" id="PS50880"/>
    </source>
</evidence>
<keyword evidence="7 8" id="KW-0413">Isomerase</keyword>
<accession>A0A1F7W887</accession>
<evidence type="ECO:0000313" key="12">
    <source>
        <dbReference type="EMBL" id="OGL98999.1"/>
    </source>
</evidence>
<dbReference type="Pfam" id="PF01131">
    <property type="entry name" value="Topoisom_bac"/>
    <property type="match status" value="1"/>
</dbReference>
<dbReference type="InterPro" id="IPR000380">
    <property type="entry name" value="Topo_IA"/>
</dbReference>
<evidence type="ECO:0000256" key="7">
    <source>
        <dbReference type="ARBA" id="ARBA00023235"/>
    </source>
</evidence>
<comment type="subunit">
    <text evidence="8">Monomer.</text>
</comment>
<keyword evidence="6 8" id="KW-0238">DNA-binding</keyword>
<dbReference type="PROSITE" id="PS52039">
    <property type="entry name" value="TOPO_IA_2"/>
    <property type="match status" value="1"/>
</dbReference>
<feature type="domain" description="Topo IA-type catalytic" evidence="11">
    <location>
        <begin position="129"/>
        <end position="546"/>
    </location>
</feature>
<evidence type="ECO:0000256" key="1">
    <source>
        <dbReference type="ARBA" id="ARBA00000213"/>
    </source>
</evidence>
<organism evidence="12 13">
    <name type="scientific">Candidatus Uhrbacteria bacterium RIFOXYB2_FULL_57_15</name>
    <dbReference type="NCBI Taxonomy" id="1802422"/>
    <lineage>
        <taxon>Bacteria</taxon>
        <taxon>Candidatus Uhriibacteriota</taxon>
    </lineage>
</organism>
<evidence type="ECO:0000256" key="3">
    <source>
        <dbReference type="ARBA" id="ARBA00022723"/>
    </source>
</evidence>
<evidence type="ECO:0000313" key="13">
    <source>
        <dbReference type="Proteomes" id="UP000176501"/>
    </source>
</evidence>
<dbReference type="PANTHER" id="PTHR42785:SF1">
    <property type="entry name" value="DNA TOPOISOMERASE"/>
    <property type="match status" value="1"/>
</dbReference>
<dbReference type="InterPro" id="IPR013824">
    <property type="entry name" value="Topo_IA_cen_sub1"/>
</dbReference>
<dbReference type="EC" id="5.6.2.1" evidence="8"/>
<dbReference type="InterPro" id="IPR005733">
    <property type="entry name" value="TopoI_bac-type"/>
</dbReference>
<feature type="site" description="Interaction with DNA" evidence="8">
    <location>
        <position position="477"/>
    </location>
</feature>
<dbReference type="SMART" id="SM00437">
    <property type="entry name" value="TOP1Ac"/>
    <property type="match status" value="1"/>
</dbReference>
<dbReference type="Pfam" id="PF13368">
    <property type="entry name" value="Toprim_C_rpt"/>
    <property type="match status" value="3"/>
</dbReference>
<dbReference type="GO" id="GO:0003677">
    <property type="term" value="F:DNA binding"/>
    <property type="evidence" value="ECO:0007669"/>
    <property type="project" value="UniProtKB-KW"/>
</dbReference>
<feature type="region of interest" description="Disordered" evidence="9">
    <location>
        <begin position="591"/>
        <end position="612"/>
    </location>
</feature>
<evidence type="ECO:0000256" key="8">
    <source>
        <dbReference type="HAMAP-Rule" id="MF_00952"/>
    </source>
</evidence>
<dbReference type="InterPro" id="IPR003602">
    <property type="entry name" value="Topo_IA_DNA-bd_dom"/>
</dbReference>
<dbReference type="Gene3D" id="3.40.50.140">
    <property type="match status" value="1"/>
</dbReference>
<evidence type="ECO:0000256" key="6">
    <source>
        <dbReference type="ARBA" id="ARBA00023125"/>
    </source>
</evidence>
<feature type="site" description="Interaction with DNA" evidence="8">
    <location>
        <position position="33"/>
    </location>
</feature>
<sequence length="761" mass="84278">MSKHLVIVESPTKAKTINKFLGKDYRVLSSFGHIRDLPQKKTGVDVEKHFKPTYEVPDKAKEHVKELKAAAKDAGEIILATDEDREGEAIAWHIAETLGLDPEEAKRITFHEITQSAINHALETPRRIDMNLVNAQQTRRILDRLVGYELSPFLWSKIRRGLSAGRVQSVALRLVVERERERTAFNVEEYWTIDAEFEKDGMAFPGALFAIQGKKLDKLEIKTADGANAIVETLKGKSFAVTNVEKKEVSKAPPTPFTTSALQIEANSRLGFGAKQTMTLAQKLYETGRITYMRTDSVNLADAFITETQGFVKEQYGDAYAMGGKKYVTKAKGAQEAHEAIRPTSVTSDPEALKGSIDAGLWKLYDLIWRRTVASQLPPAKVERTSIDLEAGGHTFRANGSIVKFDGFMKVYRATQEKILPALASGDAVANTSITPTQHFTEPAARYSDATLVKALEEYGIGRPSTYAPTIATIEARQYVERDDNKKLFPTDTGMIVNDVLVEHFPNIVDYAFTATMENTLDEIADGKVEWVPTLEAFYGPFHRTIQEKSDAVSREDVMKERVVGADPKTGLPVIVRSGRFGPFAQLGEYTAEDKKEKKPKPKSASLPKGANTDTVTLEEILPLFEMPRVVGTTETGDEIVANLGRFGPYLKAGDVTASIPPDFHPATITEAQARGVIKNKAETKAKQMAPLKELGNGPDEKPVIIRNGRFGPYITDGTTNVSVPKKLDPMEITLEQALEMLEKKRTSPPRKFPRKKTPAE</sequence>
<dbReference type="InterPro" id="IPR034149">
    <property type="entry name" value="TOPRIM_TopoI"/>
</dbReference>
<feature type="site" description="Interaction with DNA" evidence="8">
    <location>
        <position position="139"/>
    </location>
</feature>
<dbReference type="PRINTS" id="PR00417">
    <property type="entry name" value="PRTPISMRASEI"/>
</dbReference>
<comment type="catalytic activity">
    <reaction evidence="1 8">
        <text>ATP-independent breakage of single-stranded DNA, followed by passage and rejoining.</text>
        <dbReference type="EC" id="5.6.2.1"/>
    </reaction>
</comment>